<organism evidence="2 3">
    <name type="scientific">Pomacea canaliculata</name>
    <name type="common">Golden apple snail</name>
    <dbReference type="NCBI Taxonomy" id="400727"/>
    <lineage>
        <taxon>Eukaryota</taxon>
        <taxon>Metazoa</taxon>
        <taxon>Spiralia</taxon>
        <taxon>Lophotrochozoa</taxon>
        <taxon>Mollusca</taxon>
        <taxon>Gastropoda</taxon>
        <taxon>Caenogastropoda</taxon>
        <taxon>Architaenioglossa</taxon>
        <taxon>Ampullarioidea</taxon>
        <taxon>Ampullariidae</taxon>
        <taxon>Pomacea</taxon>
    </lineage>
</organism>
<evidence type="ECO:0000313" key="3">
    <source>
        <dbReference type="Proteomes" id="UP000245119"/>
    </source>
</evidence>
<evidence type="ECO:0000313" key="2">
    <source>
        <dbReference type="EMBL" id="PVD25315.1"/>
    </source>
</evidence>
<reference evidence="2 3" key="1">
    <citation type="submission" date="2018-04" db="EMBL/GenBank/DDBJ databases">
        <title>The genome of golden apple snail Pomacea canaliculata provides insight into stress tolerance and invasive adaptation.</title>
        <authorList>
            <person name="Liu C."/>
            <person name="Liu B."/>
            <person name="Ren Y."/>
            <person name="Zhang Y."/>
            <person name="Wang H."/>
            <person name="Li S."/>
            <person name="Jiang F."/>
            <person name="Yin L."/>
            <person name="Zhang G."/>
            <person name="Qian W."/>
            <person name="Fan W."/>
        </authorList>
    </citation>
    <scope>NUCLEOTIDE SEQUENCE [LARGE SCALE GENOMIC DNA]</scope>
    <source>
        <strain evidence="2">SZHN2017</strain>
        <tissue evidence="2">Muscle</tissue>
    </source>
</reference>
<comment type="caution">
    <text evidence="2">The sequence shown here is derived from an EMBL/GenBank/DDBJ whole genome shotgun (WGS) entry which is preliminary data.</text>
</comment>
<feature type="region of interest" description="Disordered" evidence="1">
    <location>
        <begin position="66"/>
        <end position="92"/>
    </location>
</feature>
<evidence type="ECO:0000256" key="1">
    <source>
        <dbReference type="SAM" id="MobiDB-lite"/>
    </source>
</evidence>
<dbReference type="Proteomes" id="UP000245119">
    <property type="component" value="Linkage Group LG9"/>
</dbReference>
<proteinExistence type="predicted"/>
<feature type="compositionally biased region" description="Basic and acidic residues" evidence="1">
    <location>
        <begin position="66"/>
        <end position="81"/>
    </location>
</feature>
<accession>A0A2T7NVY3</accession>
<dbReference type="AlphaFoldDB" id="A0A2T7NVY3"/>
<gene>
    <name evidence="2" type="ORF">C0Q70_15815</name>
</gene>
<name>A0A2T7NVY3_POMCA</name>
<protein>
    <submittedName>
        <fullName evidence="2">Uncharacterized protein</fullName>
    </submittedName>
</protein>
<sequence>MLLAGTSLGQRSVGEIVSCSLMSRMRVHQTLASYLPPFLSSPCPTTYYLRRGARLVLATRLNVKAGSEHDSPHCNPPERSRQPRRPCNGREKEPPTAIMISIDLSSPFSLCLLTTLAIQRVAEVFFFLVLLLNHSEQFHLSPLPVAAPSEFCAMMLTIPIIPLSSWQPPDVQARLGLTTSGECFTNTYVKLVYARARAPAAGADGKQVDRTSLGR</sequence>
<keyword evidence="3" id="KW-1185">Reference proteome</keyword>
<dbReference type="EMBL" id="PZQS01000009">
    <property type="protein sequence ID" value="PVD25315.1"/>
    <property type="molecule type" value="Genomic_DNA"/>
</dbReference>